<evidence type="ECO:0000313" key="1">
    <source>
        <dbReference type="EMBL" id="KAK6728593.1"/>
    </source>
</evidence>
<dbReference type="Proteomes" id="UP001303046">
    <property type="component" value="Unassembled WGS sequence"/>
</dbReference>
<accession>A0ABR1BQ96</accession>
<name>A0ABR1BQ96_NECAM</name>
<dbReference type="EMBL" id="JAVFWL010000001">
    <property type="protein sequence ID" value="KAK6728593.1"/>
    <property type="molecule type" value="Genomic_DNA"/>
</dbReference>
<gene>
    <name evidence="1" type="primary">Necator_chrI.g2063</name>
    <name evidence="1" type="ORF">RB195_005937</name>
</gene>
<evidence type="ECO:0000313" key="2">
    <source>
        <dbReference type="Proteomes" id="UP001303046"/>
    </source>
</evidence>
<protein>
    <submittedName>
        <fullName evidence="1">Uncharacterized protein</fullName>
    </submittedName>
</protein>
<reference evidence="1 2" key="1">
    <citation type="submission" date="2023-08" db="EMBL/GenBank/DDBJ databases">
        <title>A Necator americanus chromosomal reference genome.</title>
        <authorList>
            <person name="Ilik V."/>
            <person name="Petrzelkova K.J."/>
            <person name="Pardy F."/>
            <person name="Fuh T."/>
            <person name="Niatou-Singa F.S."/>
            <person name="Gouil Q."/>
            <person name="Baker L."/>
            <person name="Ritchie M.E."/>
            <person name="Jex A.R."/>
            <person name="Gazzola D."/>
            <person name="Li H."/>
            <person name="Toshio Fujiwara R."/>
            <person name="Zhan B."/>
            <person name="Aroian R.V."/>
            <person name="Pafco B."/>
            <person name="Schwarz E.M."/>
        </authorList>
    </citation>
    <scope>NUCLEOTIDE SEQUENCE [LARGE SCALE GENOMIC DNA]</scope>
    <source>
        <strain evidence="1 2">Aroian</strain>
        <tissue evidence="1">Whole animal</tissue>
    </source>
</reference>
<proteinExistence type="predicted"/>
<sequence>MEELLAPARPVRRSTGVKRTEIAKVPFAEDELNRQTCCTYEDPLNYAKHPAKYLILDTPHLQNPRYFEDVMSDIHEMFTFGEKAARIGMKQTTARAAALQRAGSLPALPHQQRFAGVRACTASSHPRLFDLLPADLCDSFYPRLAIKGISCARR</sequence>
<keyword evidence="2" id="KW-1185">Reference proteome</keyword>
<comment type="caution">
    <text evidence="1">The sequence shown here is derived from an EMBL/GenBank/DDBJ whole genome shotgun (WGS) entry which is preliminary data.</text>
</comment>
<organism evidence="1 2">
    <name type="scientific">Necator americanus</name>
    <name type="common">Human hookworm</name>
    <dbReference type="NCBI Taxonomy" id="51031"/>
    <lineage>
        <taxon>Eukaryota</taxon>
        <taxon>Metazoa</taxon>
        <taxon>Ecdysozoa</taxon>
        <taxon>Nematoda</taxon>
        <taxon>Chromadorea</taxon>
        <taxon>Rhabditida</taxon>
        <taxon>Rhabditina</taxon>
        <taxon>Rhabditomorpha</taxon>
        <taxon>Strongyloidea</taxon>
        <taxon>Ancylostomatidae</taxon>
        <taxon>Bunostominae</taxon>
        <taxon>Necator</taxon>
    </lineage>
</organism>